<keyword evidence="1" id="KW-0732">Signal</keyword>
<feature type="chain" id="PRO_5006619858" description="Fimbrillin family protein" evidence="1">
    <location>
        <begin position="19"/>
        <end position="535"/>
    </location>
</feature>
<evidence type="ECO:0008006" key="4">
    <source>
        <dbReference type="Google" id="ProtNLM"/>
    </source>
</evidence>
<reference evidence="2 3" key="1">
    <citation type="journal article" date="2016" name="DNA Res.">
        <title>The complete genome sequencing of Prevotella intermedia strain OMA14 and a subsequent fine-scale, intra-species genomic comparison reveal an unusual amplification of conjugative and mobile transposons and identify a novel Prevotella-lineage-specific repeat.</title>
        <authorList>
            <person name="Naito M."/>
            <person name="Ogura Y."/>
            <person name="Itoh T."/>
            <person name="Shoji M."/>
            <person name="Okamoto M."/>
            <person name="Hayashi T."/>
            <person name="Nakayama K."/>
        </authorList>
    </citation>
    <scope>NUCLEOTIDE SEQUENCE [LARGE SCALE GENOMIC DNA]</scope>
    <source>
        <strain evidence="2 3">OMA14</strain>
    </source>
</reference>
<dbReference type="RefSeq" id="WP_096405296.1">
    <property type="nucleotide sequence ID" value="NZ_AP014597.1"/>
</dbReference>
<evidence type="ECO:0000313" key="2">
    <source>
        <dbReference type="EMBL" id="BAU17348.1"/>
    </source>
</evidence>
<accession>A0A0S3UIK3</accession>
<gene>
    <name evidence="2" type="ORF">PIOMA14_I_0840</name>
</gene>
<dbReference type="Proteomes" id="UP000217431">
    <property type="component" value="Chromosome I"/>
</dbReference>
<dbReference type="AlphaFoldDB" id="A0A0S3UIK3"/>
<protein>
    <recommendedName>
        <fullName evidence="4">Fimbrillin family protein</fullName>
    </recommendedName>
</protein>
<name>A0A0S3UIK3_PREIN</name>
<feature type="signal peptide" evidence="1">
    <location>
        <begin position="1"/>
        <end position="18"/>
    </location>
</feature>
<dbReference type="PROSITE" id="PS51257">
    <property type="entry name" value="PROKAR_LIPOPROTEIN"/>
    <property type="match status" value="1"/>
</dbReference>
<evidence type="ECO:0000313" key="3">
    <source>
        <dbReference type="Proteomes" id="UP000217431"/>
    </source>
</evidence>
<organism evidence="2 3">
    <name type="scientific">Prevotella intermedia</name>
    <dbReference type="NCBI Taxonomy" id="28131"/>
    <lineage>
        <taxon>Bacteria</taxon>
        <taxon>Pseudomonadati</taxon>
        <taxon>Bacteroidota</taxon>
        <taxon>Bacteroidia</taxon>
        <taxon>Bacteroidales</taxon>
        <taxon>Prevotellaceae</taxon>
        <taxon>Prevotella</taxon>
    </lineage>
</organism>
<evidence type="ECO:0000256" key="1">
    <source>
        <dbReference type="SAM" id="SignalP"/>
    </source>
</evidence>
<sequence>MKLQYLWALPVAALLALASCSNDDMVPENDGKQNVAQDEVPAGMTEFAAEEASQDGITRTMGVYGGLGIKFYWTLGDKLWIKNTASLIQSKKEDITGTAATAKFYFDGQYDAANYHVRYTGNGNTTSNKVTIKSEQKQATPNDGSHIGTDGDCGTAIATRKADGKYYFTLSHKASYITFIPYYSHEFANDVKVTKIKVTANEVLAGEFDFNINGIGQPRSTSVNPKKATPGDPRKSITLTLKNGVTDGFSIPKQPDYTKNAAIMVLAPGTYNNFTVEYSLYDQATKVSGTVSKNYGTITFHVGKNKKVVADLPVPHYSSDRYYMWDATVGQHVWKGYEKYQPILNEKIDGHYPFIASDARWYNPIGFPTSASRSAANCPNANELLWYAKYGDPHWDPSIWSIMKHLYAGGMWLKNRSTIAKDNRKTLQQLKAAAPGGTNYTIASSDPKIYDKYVTDNRNIEIGKPANPSNYIFLPTFGFYYAHNGQLLRVGNRGYYWSSTPRPDMNLNAYNLYVERGTVHTGYGDRTNAHCLWPE</sequence>
<proteinExistence type="predicted"/>
<dbReference type="EMBL" id="AP014597">
    <property type="protein sequence ID" value="BAU17348.1"/>
    <property type="molecule type" value="Genomic_DNA"/>
</dbReference>